<dbReference type="STRING" id="602072.A0A1R3S2G8"/>
<dbReference type="OrthoDB" id="3945418at2759"/>
<protein>
    <recommendedName>
        <fullName evidence="12">Cytochrome P450</fullName>
    </recommendedName>
</protein>
<dbReference type="GO" id="GO:0016705">
    <property type="term" value="F:oxidoreductase activity, acting on paired donors, with incorporation or reduction of molecular oxygen"/>
    <property type="evidence" value="ECO:0007669"/>
    <property type="project" value="InterPro"/>
</dbReference>
<dbReference type="InterPro" id="IPR036396">
    <property type="entry name" value="Cyt_P450_sf"/>
</dbReference>
<evidence type="ECO:0000256" key="5">
    <source>
        <dbReference type="ARBA" id="ARBA00023002"/>
    </source>
</evidence>
<dbReference type="GO" id="GO:0020037">
    <property type="term" value="F:heme binding"/>
    <property type="evidence" value="ECO:0007669"/>
    <property type="project" value="InterPro"/>
</dbReference>
<keyword evidence="3 8" id="KW-0349">Heme</keyword>
<dbReference type="VEuPathDB" id="FungiDB:ASPCADRAFT_125952"/>
<evidence type="ECO:0000313" key="11">
    <source>
        <dbReference type="Proteomes" id="UP000188318"/>
    </source>
</evidence>
<keyword evidence="9" id="KW-0812">Transmembrane</keyword>
<reference evidence="11" key="1">
    <citation type="journal article" date="2017" name="Genome Biol.">
        <title>Comparative genomics reveals high biological diversity and specific adaptations in the industrially and medically important fungal genus Aspergillus.</title>
        <authorList>
            <person name="de Vries R.P."/>
            <person name="Riley R."/>
            <person name="Wiebenga A."/>
            <person name="Aguilar-Osorio G."/>
            <person name="Amillis S."/>
            <person name="Uchima C.A."/>
            <person name="Anderluh G."/>
            <person name="Asadollahi M."/>
            <person name="Askin M."/>
            <person name="Barry K."/>
            <person name="Battaglia E."/>
            <person name="Bayram O."/>
            <person name="Benocci T."/>
            <person name="Braus-Stromeyer S.A."/>
            <person name="Caldana C."/>
            <person name="Canovas D."/>
            <person name="Cerqueira G.C."/>
            <person name="Chen F."/>
            <person name="Chen W."/>
            <person name="Choi C."/>
            <person name="Clum A."/>
            <person name="Dos Santos R.A."/>
            <person name="Damasio A.R."/>
            <person name="Diallinas G."/>
            <person name="Emri T."/>
            <person name="Fekete E."/>
            <person name="Flipphi M."/>
            <person name="Freyberg S."/>
            <person name="Gallo A."/>
            <person name="Gournas C."/>
            <person name="Habgood R."/>
            <person name="Hainaut M."/>
            <person name="Harispe M.L."/>
            <person name="Henrissat B."/>
            <person name="Hilden K.S."/>
            <person name="Hope R."/>
            <person name="Hossain A."/>
            <person name="Karabika E."/>
            <person name="Karaffa L."/>
            <person name="Karanyi Z."/>
            <person name="Krasevec N."/>
            <person name="Kuo A."/>
            <person name="Kusch H."/>
            <person name="LaButti K."/>
            <person name="Lagendijk E.L."/>
            <person name="Lapidus A."/>
            <person name="Levasseur A."/>
            <person name="Lindquist E."/>
            <person name="Lipzen A."/>
            <person name="Logrieco A.F."/>
            <person name="MacCabe A."/>
            <person name="Maekelae M.R."/>
            <person name="Malavazi I."/>
            <person name="Melin P."/>
            <person name="Meyer V."/>
            <person name="Mielnichuk N."/>
            <person name="Miskei M."/>
            <person name="Molnar A.P."/>
            <person name="Mule G."/>
            <person name="Ngan C.Y."/>
            <person name="Orejas M."/>
            <person name="Orosz E."/>
            <person name="Ouedraogo J.P."/>
            <person name="Overkamp K.M."/>
            <person name="Park H.-S."/>
            <person name="Perrone G."/>
            <person name="Piumi F."/>
            <person name="Punt P.J."/>
            <person name="Ram A.F."/>
            <person name="Ramon A."/>
            <person name="Rauscher S."/>
            <person name="Record E."/>
            <person name="Riano-Pachon D.M."/>
            <person name="Robert V."/>
            <person name="Roehrig J."/>
            <person name="Ruller R."/>
            <person name="Salamov A."/>
            <person name="Salih N.S."/>
            <person name="Samson R.A."/>
            <person name="Sandor E."/>
            <person name="Sanguinetti M."/>
            <person name="Schuetze T."/>
            <person name="Sepcic K."/>
            <person name="Shelest E."/>
            <person name="Sherlock G."/>
            <person name="Sophianopoulou V."/>
            <person name="Squina F.M."/>
            <person name="Sun H."/>
            <person name="Susca A."/>
            <person name="Todd R.B."/>
            <person name="Tsang A."/>
            <person name="Unkles S.E."/>
            <person name="van de Wiele N."/>
            <person name="van Rossen-Uffink D."/>
            <person name="Oliveira J.V."/>
            <person name="Vesth T.C."/>
            <person name="Visser J."/>
            <person name="Yu J.-H."/>
            <person name="Zhou M."/>
            <person name="Andersen M.R."/>
            <person name="Archer D.B."/>
            <person name="Baker S.E."/>
            <person name="Benoit I."/>
            <person name="Brakhage A.A."/>
            <person name="Braus G.H."/>
            <person name="Fischer R."/>
            <person name="Frisvad J.C."/>
            <person name="Goldman G.H."/>
            <person name="Houbraken J."/>
            <person name="Oakley B."/>
            <person name="Pocsi I."/>
            <person name="Scazzocchio C."/>
            <person name="Seiboth B."/>
            <person name="vanKuyk P.A."/>
            <person name="Wortman J."/>
            <person name="Dyer P.S."/>
            <person name="Grigoriev I.V."/>
        </authorList>
    </citation>
    <scope>NUCLEOTIDE SEQUENCE [LARGE SCALE GENOMIC DNA]</scope>
    <source>
        <strain evidence="11">ITEM 5010</strain>
    </source>
</reference>
<keyword evidence="7" id="KW-0503">Monooxygenase</keyword>
<keyword evidence="9" id="KW-1133">Transmembrane helix</keyword>
<dbReference type="InterPro" id="IPR050121">
    <property type="entry name" value="Cytochrome_P450_monoxygenase"/>
</dbReference>
<dbReference type="Gene3D" id="1.10.630.10">
    <property type="entry name" value="Cytochrome P450"/>
    <property type="match status" value="1"/>
</dbReference>
<evidence type="ECO:0008006" key="12">
    <source>
        <dbReference type="Google" id="ProtNLM"/>
    </source>
</evidence>
<dbReference type="GO" id="GO:0004497">
    <property type="term" value="F:monooxygenase activity"/>
    <property type="evidence" value="ECO:0007669"/>
    <property type="project" value="UniProtKB-KW"/>
</dbReference>
<evidence type="ECO:0000256" key="6">
    <source>
        <dbReference type="ARBA" id="ARBA00023004"/>
    </source>
</evidence>
<dbReference type="GO" id="GO:0005506">
    <property type="term" value="F:iron ion binding"/>
    <property type="evidence" value="ECO:0007669"/>
    <property type="project" value="InterPro"/>
</dbReference>
<evidence type="ECO:0000256" key="9">
    <source>
        <dbReference type="SAM" id="Phobius"/>
    </source>
</evidence>
<evidence type="ECO:0000256" key="7">
    <source>
        <dbReference type="ARBA" id="ARBA00023033"/>
    </source>
</evidence>
<dbReference type="InterPro" id="IPR002401">
    <property type="entry name" value="Cyt_P450_E_grp-I"/>
</dbReference>
<dbReference type="Proteomes" id="UP000188318">
    <property type="component" value="Unassembled WGS sequence"/>
</dbReference>
<dbReference type="EMBL" id="KV907493">
    <property type="protein sequence ID" value="OOG00947.1"/>
    <property type="molecule type" value="Genomic_DNA"/>
</dbReference>
<proteinExistence type="inferred from homology"/>
<dbReference type="SUPFAM" id="SSF48264">
    <property type="entry name" value="Cytochrome P450"/>
    <property type="match status" value="1"/>
</dbReference>
<dbReference type="InterPro" id="IPR001128">
    <property type="entry name" value="Cyt_P450"/>
</dbReference>
<evidence type="ECO:0000313" key="10">
    <source>
        <dbReference type="EMBL" id="OOG00947.1"/>
    </source>
</evidence>
<accession>A0A1R3S2G8</accession>
<dbReference type="OMA" id="TFHILEN"/>
<keyword evidence="9" id="KW-0472">Membrane</keyword>
<organism evidence="10 11">
    <name type="scientific">Aspergillus carbonarius (strain ITEM 5010)</name>
    <dbReference type="NCBI Taxonomy" id="602072"/>
    <lineage>
        <taxon>Eukaryota</taxon>
        <taxon>Fungi</taxon>
        <taxon>Dikarya</taxon>
        <taxon>Ascomycota</taxon>
        <taxon>Pezizomycotina</taxon>
        <taxon>Eurotiomycetes</taxon>
        <taxon>Eurotiomycetidae</taxon>
        <taxon>Eurotiales</taxon>
        <taxon>Aspergillaceae</taxon>
        <taxon>Aspergillus</taxon>
        <taxon>Aspergillus subgen. Circumdati</taxon>
    </lineage>
</organism>
<feature type="transmembrane region" description="Helical" evidence="9">
    <location>
        <begin position="7"/>
        <end position="28"/>
    </location>
</feature>
<dbReference type="PRINTS" id="PR00385">
    <property type="entry name" value="P450"/>
</dbReference>
<evidence type="ECO:0000256" key="4">
    <source>
        <dbReference type="ARBA" id="ARBA00022723"/>
    </source>
</evidence>
<dbReference type="PANTHER" id="PTHR24305">
    <property type="entry name" value="CYTOCHROME P450"/>
    <property type="match status" value="1"/>
</dbReference>
<dbReference type="AlphaFoldDB" id="A0A1R3S2G8"/>
<dbReference type="PANTHER" id="PTHR24305:SF157">
    <property type="entry name" value="N-ACETYLTRYPTOPHAN 6-HYDROXYLASE IVOC-RELATED"/>
    <property type="match status" value="1"/>
</dbReference>
<comment type="cofactor">
    <cofactor evidence="1 8">
        <name>heme</name>
        <dbReference type="ChEBI" id="CHEBI:30413"/>
    </cofactor>
</comment>
<gene>
    <name evidence="10" type="ORF">ASPCADRAFT_125952</name>
</gene>
<dbReference type="Pfam" id="PF00067">
    <property type="entry name" value="p450"/>
    <property type="match status" value="1"/>
</dbReference>
<keyword evidence="5" id="KW-0560">Oxidoreductase</keyword>
<feature type="binding site" description="axial binding residue" evidence="8">
    <location>
        <position position="454"/>
    </location>
    <ligand>
        <name>heme</name>
        <dbReference type="ChEBI" id="CHEBI:30413"/>
    </ligand>
    <ligandPart>
        <name>Fe</name>
        <dbReference type="ChEBI" id="CHEBI:18248"/>
    </ligandPart>
</feature>
<keyword evidence="4 8" id="KW-0479">Metal-binding</keyword>
<evidence type="ECO:0000256" key="3">
    <source>
        <dbReference type="ARBA" id="ARBA00022617"/>
    </source>
</evidence>
<comment type="similarity">
    <text evidence="2">Belongs to the cytochrome P450 family.</text>
</comment>
<keyword evidence="6 8" id="KW-0408">Iron</keyword>
<evidence type="ECO:0000256" key="1">
    <source>
        <dbReference type="ARBA" id="ARBA00001971"/>
    </source>
</evidence>
<dbReference type="CDD" id="cd11062">
    <property type="entry name" value="CYP58-like"/>
    <property type="match status" value="1"/>
</dbReference>
<name>A0A1R3S2G8_ASPC5</name>
<evidence type="ECO:0000256" key="2">
    <source>
        <dbReference type="ARBA" id="ARBA00010617"/>
    </source>
</evidence>
<evidence type="ECO:0000256" key="8">
    <source>
        <dbReference type="PIRSR" id="PIRSR602401-1"/>
    </source>
</evidence>
<keyword evidence="11" id="KW-1185">Reference proteome</keyword>
<sequence length="502" mass="57491">MPNILSMCFWLAWSFIFHQLCVVIYRLYFHPLARYPGPRLAAVTFWWECYQDIFAGQGGEFTNQLEEMHDAYGSIVRVTPDEVHIRDPEWAPVLYAGPGHVRDKDASLAHSAGTADGTFGTVSHDIHRRRRAPVSSYYSKASVAKNMYDKIWQQAERLSELLREHHRTGTVVNARTTFLGWSNDTLSICSFGKSHSLLDDPEKTIALNEVLKSFAIAFPILRQCGWIIPLALSLPVAPFKYINKPLATLLNTHVGMIRRAEEHRKEYLSAKEGKNGRDWQQSSLFHALMASRLPEAEKRPKRMAHEGFEILLAGSDTAARTMGVAIYHILANPEIKCRLQVELDTAIPNSYDQIELRVLEQLPFLNAVLKEVLRIGKITDHRLTLIAPNETLQYREWIIPAGTRVSMTPTRNSFDERFFPEPNRFRPERWLQSGERLAAMNRVFMPFARGRRACLGMHFAQVELQVGLASLFRRFVSEWTCHHLRTPDCNRFTSQSGDGIMQ</sequence>
<dbReference type="PRINTS" id="PR00463">
    <property type="entry name" value="EP450I"/>
</dbReference>